<protein>
    <submittedName>
        <fullName evidence="3">D-aspartate ligase</fullName>
        <ecNumber evidence="3">6.3.1.12</ecNumber>
    </submittedName>
</protein>
<dbReference type="PROSITE" id="PS50975">
    <property type="entry name" value="ATP_GRASP"/>
    <property type="match status" value="1"/>
</dbReference>
<evidence type="ECO:0000259" key="2">
    <source>
        <dbReference type="PROSITE" id="PS50975"/>
    </source>
</evidence>
<dbReference type="AlphaFoldDB" id="A0A5P9QAP0"/>
<feature type="domain" description="ATP-grasp" evidence="2">
    <location>
        <begin position="129"/>
        <end position="326"/>
    </location>
</feature>
<dbReference type="InterPro" id="IPR011761">
    <property type="entry name" value="ATP-grasp"/>
</dbReference>
<reference evidence="3 4" key="1">
    <citation type="submission" date="2019-10" db="EMBL/GenBank/DDBJ databases">
        <title>Genome sequence of Luteimicrobium xylanilyticum HY-24.</title>
        <authorList>
            <person name="Kim D.Y."/>
            <person name="Park H.-Y."/>
        </authorList>
    </citation>
    <scope>NUCLEOTIDE SEQUENCE [LARGE SCALE GENOMIC DNA]</scope>
    <source>
        <strain evidence="3 4">HY-24</strain>
    </source>
</reference>
<dbReference type="RefSeq" id="WP_083890879.1">
    <property type="nucleotide sequence ID" value="NZ_BAABIH010000002.1"/>
</dbReference>
<dbReference type="SUPFAM" id="SSF56059">
    <property type="entry name" value="Glutathione synthetase ATP-binding domain-like"/>
    <property type="match status" value="1"/>
</dbReference>
<sequence>MSRRVTAHGAPVVRPVVLGGDAGAYSLARAFHEAYGVRSTVVTIVPTRNVRYSKILDNLVVPGLDDPDVMVRTIRDLAAQSDVPLMVVTCVDWYVRALAEHRARLEDVAIVPYTRLDLLDRVMDKQRFSELCLELGVPHPRTVVRQGGDQVGELDLRFPIIAKPGDNAAWHHVKFRGKRKVHELTSAQELQWLLTAAGDAGYRGAFIVQEFVPGSDAQMRIMTTFSDGRGYVRTAVGGHVLVEEHTPGTLGNPAAILTGPHPQIEADARRLVEHLGWTGFANFDIKVDPRDGKGYFFELNPRTGRSNYYMTASGVNPAKLWVTEHVLHGNIPVPIRQQVLYRIVPGFLLRRYVRAADDPEVRARLKQVRRVAHPLRYGRDRSLRRDAWIWLSELNQVRKFRQFYPVSDARATAYRPTGSPAEAGTPRG</sequence>
<accession>A0A5P9QAP0</accession>
<name>A0A5P9QAP0_9MICO</name>
<organism evidence="3 4">
    <name type="scientific">Luteimicrobium xylanilyticum</name>
    <dbReference type="NCBI Taxonomy" id="1133546"/>
    <lineage>
        <taxon>Bacteria</taxon>
        <taxon>Bacillati</taxon>
        <taxon>Actinomycetota</taxon>
        <taxon>Actinomycetes</taxon>
        <taxon>Micrococcales</taxon>
        <taxon>Luteimicrobium</taxon>
    </lineage>
</organism>
<dbReference type="GO" id="GO:0046872">
    <property type="term" value="F:metal ion binding"/>
    <property type="evidence" value="ECO:0007669"/>
    <property type="project" value="InterPro"/>
</dbReference>
<dbReference type="EC" id="6.3.1.12" evidence="3"/>
<dbReference type="GO" id="GO:0034025">
    <property type="term" value="F:D-aspartate ligase activity"/>
    <property type="evidence" value="ECO:0007669"/>
    <property type="project" value="UniProtKB-EC"/>
</dbReference>
<dbReference type="OrthoDB" id="5420347at2"/>
<dbReference type="Gene3D" id="3.30.470.20">
    <property type="entry name" value="ATP-grasp fold, B domain"/>
    <property type="match status" value="1"/>
</dbReference>
<evidence type="ECO:0000313" key="3">
    <source>
        <dbReference type="EMBL" id="QFU98429.1"/>
    </source>
</evidence>
<dbReference type="GO" id="GO:0005524">
    <property type="term" value="F:ATP binding"/>
    <property type="evidence" value="ECO:0007669"/>
    <property type="project" value="UniProtKB-UniRule"/>
</dbReference>
<keyword evidence="1" id="KW-0067">ATP-binding</keyword>
<evidence type="ECO:0000313" key="4">
    <source>
        <dbReference type="Proteomes" id="UP000326702"/>
    </source>
</evidence>
<gene>
    <name evidence="3" type="ORF">KDY119_01945</name>
</gene>
<keyword evidence="1" id="KW-0547">Nucleotide-binding</keyword>
<proteinExistence type="predicted"/>
<dbReference type="EMBL" id="CP045529">
    <property type="protein sequence ID" value="QFU98429.1"/>
    <property type="molecule type" value="Genomic_DNA"/>
</dbReference>
<dbReference type="Proteomes" id="UP000326702">
    <property type="component" value="Chromosome"/>
</dbReference>
<keyword evidence="3" id="KW-0436">Ligase</keyword>
<dbReference type="KEGG" id="lxl:KDY119_01945"/>
<keyword evidence="4" id="KW-1185">Reference proteome</keyword>
<evidence type="ECO:0000256" key="1">
    <source>
        <dbReference type="PROSITE-ProRule" id="PRU00409"/>
    </source>
</evidence>